<dbReference type="AlphaFoldDB" id="A0A5E8CJ34"/>
<gene>
    <name evidence="1" type="ORF">CPAV1605_399</name>
</gene>
<organism evidence="1">
    <name type="scientific">seawater metagenome</name>
    <dbReference type="NCBI Taxonomy" id="1561972"/>
    <lineage>
        <taxon>unclassified sequences</taxon>
        <taxon>metagenomes</taxon>
        <taxon>ecological metagenomes</taxon>
    </lineage>
</organism>
<sequence>MEMQNCTNWILILAAIFIIIALNQKNNLENMDNTTCKDIGGLALHYPRANLTCKEVAQTAACDYNNIPGYPDHQKVRAMCPIACRVKNPKDIVNTGWIKNQNCYTAKKAGACDRQIPGYPSPEILKQNCASVCNKETTQWENDVMSLCQKAKEAGACEKDVDGYPKASMVKELCKNSCQKKETWNKKVKLSCQDAKNAGACKTQQSGFPKPEFVRAYCPETCDVTDLQDVSDPEWVSKARKVPVSCRELSLDTGKCTVSLRDNSDTKFYPPLDEIRTKCKKSCGMCENPQDKVTCKYPNQNVYCDSWARDKDAPQCVKNPKYMLEKNTCNCACSVWCNKEVLNNGKYKDWCLKQKQNGKLEYPAN</sequence>
<dbReference type="EMBL" id="CABVLZ010000002">
    <property type="protein sequence ID" value="VVU94674.1"/>
    <property type="molecule type" value="Genomic_DNA"/>
</dbReference>
<evidence type="ECO:0000313" key="1">
    <source>
        <dbReference type="EMBL" id="VVU94674.1"/>
    </source>
</evidence>
<reference evidence="1" key="1">
    <citation type="submission" date="2019-09" db="EMBL/GenBank/DDBJ databases">
        <authorList>
            <person name="Needham M D."/>
        </authorList>
    </citation>
    <scope>NUCLEOTIDE SEQUENCE</scope>
</reference>
<evidence type="ECO:0008006" key="2">
    <source>
        <dbReference type="Google" id="ProtNLM"/>
    </source>
</evidence>
<protein>
    <recommendedName>
        <fullName evidence="2">ShKT domain-containing protein</fullName>
    </recommendedName>
</protein>
<proteinExistence type="predicted"/>
<accession>A0A5E8CJ34</accession>
<name>A0A5E8CJ34_9ZZZZ</name>